<accession>Q2VZ40</accession>
<dbReference type="EMBL" id="AP007255">
    <property type="protein sequence ID" value="BAE53135.1"/>
    <property type="molecule type" value="Genomic_DNA"/>
</dbReference>
<organism evidence="1 2">
    <name type="scientific">Paramagnetospirillum magneticum (strain ATCC 700264 / AMB-1)</name>
    <name type="common">Magnetospirillum magneticum</name>
    <dbReference type="NCBI Taxonomy" id="342108"/>
    <lineage>
        <taxon>Bacteria</taxon>
        <taxon>Pseudomonadati</taxon>
        <taxon>Pseudomonadota</taxon>
        <taxon>Alphaproteobacteria</taxon>
        <taxon>Rhodospirillales</taxon>
        <taxon>Magnetospirillaceae</taxon>
        <taxon>Paramagnetospirillum</taxon>
    </lineage>
</organism>
<dbReference type="KEGG" id="mag:amb4331"/>
<reference evidence="1 2" key="1">
    <citation type="journal article" date="2005" name="DNA Res.">
        <title>Complete genome sequence of the facultative anaerobic magnetotactic bacterium Magnetospirillum sp. strain AMB-1.</title>
        <authorList>
            <person name="Matsunaga T."/>
            <person name="Okamura Y."/>
            <person name="Fukuda Y."/>
            <person name="Wahyudi A.T."/>
            <person name="Murase Y."/>
            <person name="Takeyama H."/>
        </authorList>
    </citation>
    <scope>NUCLEOTIDE SEQUENCE [LARGE SCALE GENOMIC DNA]</scope>
    <source>
        <strain evidence="2">ATCC 700264 / AMB-1</strain>
    </source>
</reference>
<keyword evidence="2" id="KW-1185">Reference proteome</keyword>
<dbReference type="HOGENOM" id="CLU_1862774_0_0_5"/>
<name>Q2VZ40_PARM1</name>
<protein>
    <submittedName>
        <fullName evidence="1">Uncharacterized protein</fullName>
    </submittedName>
</protein>
<dbReference type="Proteomes" id="UP000007058">
    <property type="component" value="Chromosome"/>
</dbReference>
<dbReference type="AlphaFoldDB" id="Q2VZ40"/>
<evidence type="ECO:0000313" key="2">
    <source>
        <dbReference type="Proteomes" id="UP000007058"/>
    </source>
</evidence>
<proteinExistence type="predicted"/>
<evidence type="ECO:0000313" key="1">
    <source>
        <dbReference type="EMBL" id="BAE53135.1"/>
    </source>
</evidence>
<sequence>MQQGESQLNTNSYRVAQYLLRRKITLKNIINDTNATLLILGRVRYSPVNVKSGKKGAAMLSSAYRSTPQPAEVPTARRFSAALGGRSARAIAYYSGGREPSLDEVMSDPIVHRLMARDGVALESLTTLIAEVRGRLL</sequence>
<gene>
    <name evidence="1" type="ordered locus">amb4331</name>
</gene>